<accession>A0AAV7L2I2</accession>
<evidence type="ECO:0000313" key="3">
    <source>
        <dbReference type="Proteomes" id="UP001066276"/>
    </source>
</evidence>
<dbReference type="EMBL" id="JANPWB010000016">
    <property type="protein sequence ID" value="KAJ1084869.1"/>
    <property type="molecule type" value="Genomic_DNA"/>
</dbReference>
<sequence>MRIAARRFSFALLQRLEKNPEGKTQLAVIKESSTEGEGVASRSSEEKDATVRNTITAKSSTGKATVCKRGEPEESSAEKDVDGKEEEVKESSERLERENSATCHVPGGTWLEQRISLLLFPSLPADLRVPLWKEENSGFR</sequence>
<gene>
    <name evidence="2" type="ORF">NDU88_005015</name>
</gene>
<reference evidence="2" key="1">
    <citation type="journal article" date="2022" name="bioRxiv">
        <title>Sequencing and chromosome-scale assembly of the giantPleurodeles waltlgenome.</title>
        <authorList>
            <person name="Brown T."/>
            <person name="Elewa A."/>
            <person name="Iarovenko S."/>
            <person name="Subramanian E."/>
            <person name="Araus A.J."/>
            <person name="Petzold A."/>
            <person name="Susuki M."/>
            <person name="Suzuki K.-i.T."/>
            <person name="Hayashi T."/>
            <person name="Toyoda A."/>
            <person name="Oliveira C."/>
            <person name="Osipova E."/>
            <person name="Leigh N.D."/>
            <person name="Simon A."/>
            <person name="Yun M.H."/>
        </authorList>
    </citation>
    <scope>NUCLEOTIDE SEQUENCE</scope>
    <source>
        <strain evidence="2">20211129_DDA</strain>
        <tissue evidence="2">Liver</tissue>
    </source>
</reference>
<keyword evidence="3" id="KW-1185">Reference proteome</keyword>
<feature type="compositionally biased region" description="Polar residues" evidence="1">
    <location>
        <begin position="51"/>
        <end position="63"/>
    </location>
</feature>
<feature type="region of interest" description="Disordered" evidence="1">
    <location>
        <begin position="21"/>
        <end position="101"/>
    </location>
</feature>
<evidence type="ECO:0000256" key="1">
    <source>
        <dbReference type="SAM" id="MobiDB-lite"/>
    </source>
</evidence>
<feature type="compositionally biased region" description="Basic and acidic residues" evidence="1">
    <location>
        <begin position="68"/>
        <end position="99"/>
    </location>
</feature>
<dbReference type="AlphaFoldDB" id="A0AAV7L2I2"/>
<evidence type="ECO:0000313" key="2">
    <source>
        <dbReference type="EMBL" id="KAJ1084869.1"/>
    </source>
</evidence>
<comment type="caution">
    <text evidence="2">The sequence shown here is derived from an EMBL/GenBank/DDBJ whole genome shotgun (WGS) entry which is preliminary data.</text>
</comment>
<name>A0AAV7L2I2_PLEWA</name>
<proteinExistence type="predicted"/>
<organism evidence="2 3">
    <name type="scientific">Pleurodeles waltl</name>
    <name type="common">Iberian ribbed newt</name>
    <dbReference type="NCBI Taxonomy" id="8319"/>
    <lineage>
        <taxon>Eukaryota</taxon>
        <taxon>Metazoa</taxon>
        <taxon>Chordata</taxon>
        <taxon>Craniata</taxon>
        <taxon>Vertebrata</taxon>
        <taxon>Euteleostomi</taxon>
        <taxon>Amphibia</taxon>
        <taxon>Batrachia</taxon>
        <taxon>Caudata</taxon>
        <taxon>Salamandroidea</taxon>
        <taxon>Salamandridae</taxon>
        <taxon>Pleurodelinae</taxon>
        <taxon>Pleurodeles</taxon>
    </lineage>
</organism>
<dbReference type="Proteomes" id="UP001066276">
    <property type="component" value="Chromosome 12"/>
</dbReference>
<protein>
    <submittedName>
        <fullName evidence="2">Uncharacterized protein</fullName>
    </submittedName>
</protein>